<proteinExistence type="predicted"/>
<reference evidence="1" key="2">
    <citation type="submission" date="2021-04" db="EMBL/GenBank/DDBJ databases">
        <authorList>
            <person name="Podell S."/>
        </authorList>
    </citation>
    <scope>NUCLEOTIDE SEQUENCE</scope>
    <source>
        <strain evidence="1">Hildebrandi</strain>
    </source>
</reference>
<gene>
    <name evidence="1" type="ORF">IV203_020750</name>
</gene>
<keyword evidence="2" id="KW-1185">Reference proteome</keyword>
<reference evidence="1" key="1">
    <citation type="journal article" date="2021" name="Sci. Rep.">
        <title>Diploid genomic architecture of Nitzschia inconspicua, an elite biomass production diatom.</title>
        <authorList>
            <person name="Oliver A."/>
            <person name="Podell S."/>
            <person name="Pinowska A."/>
            <person name="Traller J.C."/>
            <person name="Smith S.R."/>
            <person name="McClure R."/>
            <person name="Beliaev A."/>
            <person name="Bohutskyi P."/>
            <person name="Hill E.A."/>
            <person name="Rabines A."/>
            <person name="Zheng H."/>
            <person name="Allen L.Z."/>
            <person name="Kuo A."/>
            <person name="Grigoriev I.V."/>
            <person name="Allen A.E."/>
            <person name="Hazlebeck D."/>
            <person name="Allen E.E."/>
        </authorList>
    </citation>
    <scope>NUCLEOTIDE SEQUENCE</scope>
    <source>
        <strain evidence="1">Hildebrandi</strain>
    </source>
</reference>
<comment type="caution">
    <text evidence="1">The sequence shown here is derived from an EMBL/GenBank/DDBJ whole genome shotgun (WGS) entry which is preliminary data.</text>
</comment>
<sequence>MINSSDTTRRRILIVGASSDTGARLVYALSEQVASKRPIIFAFCDSPDAIEKCTKERCNGVIRGDFQSQADITRAMEKSMANTVIFIPRKIAEEFRAIVPASREERSKNTKEYDFQQALPSNSYAAIDAVMRRKEYSNVTFFILETKTLEEKENPTEQSLPTRKTRRKGHILEGALEGMAQFLRMKSISSSISNESCTDSSERSLKATTITSPLQKWRKRMIKTTPSMESKETCASTIAEADINSIAPASIHIKIVKRRLVDFVVGAVMDNDRISSLKGINHPRDITVTAE</sequence>
<evidence type="ECO:0008006" key="3">
    <source>
        <dbReference type="Google" id="ProtNLM"/>
    </source>
</evidence>
<dbReference type="Proteomes" id="UP000693970">
    <property type="component" value="Unassembled WGS sequence"/>
</dbReference>
<dbReference type="AlphaFoldDB" id="A0A9K3PDM2"/>
<evidence type="ECO:0000313" key="2">
    <source>
        <dbReference type="Proteomes" id="UP000693970"/>
    </source>
</evidence>
<protein>
    <recommendedName>
        <fullName evidence="3">NAD(P)-binding domain-containing protein</fullName>
    </recommendedName>
</protein>
<organism evidence="1 2">
    <name type="scientific">Nitzschia inconspicua</name>
    <dbReference type="NCBI Taxonomy" id="303405"/>
    <lineage>
        <taxon>Eukaryota</taxon>
        <taxon>Sar</taxon>
        <taxon>Stramenopiles</taxon>
        <taxon>Ochrophyta</taxon>
        <taxon>Bacillariophyta</taxon>
        <taxon>Bacillariophyceae</taxon>
        <taxon>Bacillariophycidae</taxon>
        <taxon>Bacillariales</taxon>
        <taxon>Bacillariaceae</taxon>
        <taxon>Nitzschia</taxon>
    </lineage>
</organism>
<evidence type="ECO:0000313" key="1">
    <source>
        <dbReference type="EMBL" id="KAG7342806.1"/>
    </source>
</evidence>
<accession>A0A9K3PDM2</accession>
<name>A0A9K3PDM2_9STRA</name>
<dbReference type="EMBL" id="JAGRRH010000024">
    <property type="protein sequence ID" value="KAG7342806.1"/>
    <property type="molecule type" value="Genomic_DNA"/>
</dbReference>